<feature type="region of interest" description="Disordered" evidence="1">
    <location>
        <begin position="96"/>
        <end position="166"/>
    </location>
</feature>
<name>A0A418V1S1_RHOPL</name>
<feature type="compositionally biased region" description="Pro residues" evidence="1">
    <location>
        <begin position="127"/>
        <end position="139"/>
    </location>
</feature>
<dbReference type="OrthoDB" id="7960044at2"/>
<gene>
    <name evidence="3" type="ORF">D4Q52_19475</name>
</gene>
<evidence type="ECO:0000256" key="2">
    <source>
        <dbReference type="SAM" id="SignalP"/>
    </source>
</evidence>
<accession>A0A418V1S1</accession>
<dbReference type="AlphaFoldDB" id="A0A418V1S1"/>
<evidence type="ECO:0000313" key="4">
    <source>
        <dbReference type="Proteomes" id="UP000285523"/>
    </source>
</evidence>
<dbReference type="Proteomes" id="UP000285523">
    <property type="component" value="Unassembled WGS sequence"/>
</dbReference>
<evidence type="ECO:0000313" key="3">
    <source>
        <dbReference type="EMBL" id="RJF69821.1"/>
    </source>
</evidence>
<dbReference type="EMBL" id="QYYD01000021">
    <property type="protein sequence ID" value="RJF69821.1"/>
    <property type="molecule type" value="Genomic_DNA"/>
</dbReference>
<reference evidence="3 4" key="1">
    <citation type="submission" date="2018-09" db="EMBL/GenBank/DDBJ databases">
        <title>Draft genome sequence of Rhodopseudomonas palustris 2.1.18.</title>
        <authorList>
            <person name="Robertson S.L."/>
            <person name="Meyer T.E."/>
            <person name="Kyndt J.A."/>
        </authorList>
    </citation>
    <scope>NUCLEOTIDE SEQUENCE [LARGE SCALE GENOMIC DNA]</scope>
    <source>
        <strain evidence="3 4">2.1.18</strain>
    </source>
</reference>
<feature type="compositionally biased region" description="Basic and acidic residues" evidence="1">
    <location>
        <begin position="113"/>
        <end position="125"/>
    </location>
</feature>
<protein>
    <submittedName>
        <fullName evidence="3">Uncharacterized protein</fullName>
    </submittedName>
</protein>
<evidence type="ECO:0000256" key="1">
    <source>
        <dbReference type="SAM" id="MobiDB-lite"/>
    </source>
</evidence>
<sequence>MAMNLLIPRAAQAMLLLTLTAAPVPALADSGGFAVVIPGRPGVPIIINGRDVSYTVVEGDWGLERGVHRQPTFYGSRPVRLPQVGPYYPSSNRLPGYGRLEIEPPANRALPKPAERVHQSWEVESRPPQPAPAQVPMDPPQVIVAPPIDEGGGRLRPEPNFRGPRG</sequence>
<organism evidence="3 4">
    <name type="scientific">Rhodopseudomonas palustris</name>
    <dbReference type="NCBI Taxonomy" id="1076"/>
    <lineage>
        <taxon>Bacteria</taxon>
        <taxon>Pseudomonadati</taxon>
        <taxon>Pseudomonadota</taxon>
        <taxon>Alphaproteobacteria</taxon>
        <taxon>Hyphomicrobiales</taxon>
        <taxon>Nitrobacteraceae</taxon>
        <taxon>Rhodopseudomonas</taxon>
    </lineage>
</organism>
<keyword evidence="2" id="KW-0732">Signal</keyword>
<feature type="chain" id="PRO_5019332477" evidence="2">
    <location>
        <begin position="29"/>
        <end position="166"/>
    </location>
</feature>
<proteinExistence type="predicted"/>
<feature type="signal peptide" evidence="2">
    <location>
        <begin position="1"/>
        <end position="28"/>
    </location>
</feature>
<comment type="caution">
    <text evidence="3">The sequence shown here is derived from an EMBL/GenBank/DDBJ whole genome shotgun (WGS) entry which is preliminary data.</text>
</comment>